<dbReference type="EMBL" id="AAGKHU010000060">
    <property type="protein sequence ID" value="EBP0012403.1"/>
    <property type="molecule type" value="Genomic_DNA"/>
</dbReference>
<evidence type="ECO:0000313" key="1">
    <source>
        <dbReference type="EMBL" id="EBP0012403.1"/>
    </source>
</evidence>
<gene>
    <name evidence="1" type="ORF">HX37_16610</name>
</gene>
<reference evidence="1" key="1">
    <citation type="submission" date="2018-07" db="EMBL/GenBank/DDBJ databases">
        <authorList>
            <consortium name="GenomeTrakr network: Whole genome sequencing for foodborne pathogen traceback"/>
        </authorList>
    </citation>
    <scope>NUCLEOTIDE SEQUENCE</scope>
    <source>
        <strain evidence="1">CFSAN018538</strain>
    </source>
</reference>
<comment type="caution">
    <text evidence="1">The sequence shown here is derived from an EMBL/GenBank/DDBJ whole genome shotgun (WGS) entry which is preliminary data.</text>
</comment>
<sequence>MDKISNNDLVFTIPSFTMSHVGDCEGLGLSGVSHYIVTVPLDIFNDYIKNLSVKTPLNLVKHDVRFTDDRSLLKTWCTDKFIIHAIFKRNGNVDIDLFYLHSDKEFKYVIDILDVVDITLTLFRRS</sequence>
<protein>
    <submittedName>
        <fullName evidence="1">Uncharacterized protein</fullName>
    </submittedName>
</protein>
<organism evidence="1">
    <name type="scientific">Salmonella enterica</name>
    <name type="common">Salmonella choleraesuis</name>
    <dbReference type="NCBI Taxonomy" id="28901"/>
    <lineage>
        <taxon>Bacteria</taxon>
        <taxon>Pseudomonadati</taxon>
        <taxon>Pseudomonadota</taxon>
        <taxon>Gammaproteobacteria</taxon>
        <taxon>Enterobacterales</taxon>
        <taxon>Enterobacteriaceae</taxon>
        <taxon>Salmonella</taxon>
    </lineage>
</organism>
<name>A0A5U2F3F7_SALER</name>
<accession>A0A5U2F3F7</accession>
<proteinExistence type="predicted"/>
<dbReference type="AlphaFoldDB" id="A0A5U2F3F7"/>